<sequence length="668" mass="73627">MYPEDVTIPSEEMGEFYAKMGFQGVRPDEAGKAFHISCMFPVSDLAQIPDPLDDRNWNWHESDKYINAILRAGLAPFLKIPVLSWQSTRLTGLAYWDETLQETVQKIPPVNYDNCAPWPSVSGVINQVGPQLVMKIVERYNDFNKFPVPGRPGQGALVHPVVKPDSLFSLQSAAIGPGQMHQAKSDKGTFKGFNGVELMNEWQMMTCFPSSVFIPGSSLCDQEVTDQIYADYCFAKPYQWSSRYWDGTPEAAWAFYANSAKALKENPKTQKVRVGGPATGTSSSFWPCQVFEGIAKKWVVGFLNEIKRVGAPLDFFSFHYYDQGQGQNSSMPLTVPIEKFRTLLDQMGFTETVLAITEYNAPFELGNETKFVGSVMGAAENAAKLVQMVNWDVQASFIYTGRDGAFEPGNPYSFPLGCPYNWTSDNPACQPQASQVSEFVMDAIESPEGVFVKGDDGGKAVAYMKTHGVTGFAGCTPRDVLMWNLNGSYLPQGTWDQRCSRANLGEVTNLGACANNMCSFGPKMSGMGSAFSNGRPTPMGALWRLFRTAAGACVVQPSQNGANQLAAAQVYSLAWKVKGKDIVKLLLVNPQWTSSSPINPSTFFPRMTLLNVKELVQSYTGENAIDVSVWKGYTSQRRLLGASQSLETNNGGLTLQPFQSLVFNFRMS</sequence>
<dbReference type="SUPFAM" id="SSF51445">
    <property type="entry name" value="(Trans)glycosidases"/>
    <property type="match status" value="1"/>
</dbReference>
<reference evidence="1 2" key="1">
    <citation type="submission" date="2024-02" db="EMBL/GenBank/DDBJ databases">
        <authorList>
            <person name="Chen Y."/>
            <person name="Shah S."/>
            <person name="Dougan E. K."/>
            <person name="Thang M."/>
            <person name="Chan C."/>
        </authorList>
    </citation>
    <scope>NUCLEOTIDE SEQUENCE [LARGE SCALE GENOMIC DNA]</scope>
</reference>
<gene>
    <name evidence="1" type="ORF">CCMP2556_LOCUS49465</name>
</gene>
<evidence type="ECO:0000313" key="2">
    <source>
        <dbReference type="Proteomes" id="UP001642484"/>
    </source>
</evidence>
<dbReference type="EMBL" id="CAXAMN010026794">
    <property type="protein sequence ID" value="CAK9105733.1"/>
    <property type="molecule type" value="Genomic_DNA"/>
</dbReference>
<protein>
    <submittedName>
        <fullName evidence="1">Uncharacterized protein</fullName>
    </submittedName>
</protein>
<accession>A0ABP0S058</accession>
<comment type="caution">
    <text evidence="1">The sequence shown here is derived from an EMBL/GenBank/DDBJ whole genome shotgun (WGS) entry which is preliminary data.</text>
</comment>
<organism evidence="1 2">
    <name type="scientific">Durusdinium trenchii</name>
    <dbReference type="NCBI Taxonomy" id="1381693"/>
    <lineage>
        <taxon>Eukaryota</taxon>
        <taxon>Sar</taxon>
        <taxon>Alveolata</taxon>
        <taxon>Dinophyceae</taxon>
        <taxon>Suessiales</taxon>
        <taxon>Symbiodiniaceae</taxon>
        <taxon>Durusdinium</taxon>
    </lineage>
</organism>
<dbReference type="Gene3D" id="3.20.20.80">
    <property type="entry name" value="Glycosidases"/>
    <property type="match status" value="1"/>
</dbReference>
<proteinExistence type="predicted"/>
<evidence type="ECO:0000313" key="1">
    <source>
        <dbReference type="EMBL" id="CAK9105733.1"/>
    </source>
</evidence>
<dbReference type="Proteomes" id="UP001642484">
    <property type="component" value="Unassembled WGS sequence"/>
</dbReference>
<dbReference type="InterPro" id="IPR017853">
    <property type="entry name" value="GH"/>
</dbReference>
<name>A0ABP0S058_9DINO</name>
<keyword evidence="2" id="KW-1185">Reference proteome</keyword>